<evidence type="ECO:0000313" key="2">
    <source>
        <dbReference type="EMBL" id="KAJ1157805.1"/>
    </source>
</evidence>
<feature type="compositionally biased region" description="Basic and acidic residues" evidence="1">
    <location>
        <begin position="89"/>
        <end position="106"/>
    </location>
</feature>
<keyword evidence="3" id="KW-1185">Reference proteome</keyword>
<gene>
    <name evidence="2" type="ORF">NDU88_010504</name>
</gene>
<feature type="region of interest" description="Disordered" evidence="1">
    <location>
        <begin position="23"/>
        <end position="42"/>
    </location>
</feature>
<organism evidence="2 3">
    <name type="scientific">Pleurodeles waltl</name>
    <name type="common">Iberian ribbed newt</name>
    <dbReference type="NCBI Taxonomy" id="8319"/>
    <lineage>
        <taxon>Eukaryota</taxon>
        <taxon>Metazoa</taxon>
        <taxon>Chordata</taxon>
        <taxon>Craniata</taxon>
        <taxon>Vertebrata</taxon>
        <taxon>Euteleostomi</taxon>
        <taxon>Amphibia</taxon>
        <taxon>Batrachia</taxon>
        <taxon>Caudata</taxon>
        <taxon>Salamandroidea</taxon>
        <taxon>Salamandridae</taxon>
        <taxon>Pleurodelinae</taxon>
        <taxon>Pleurodeles</taxon>
    </lineage>
</organism>
<reference evidence="2" key="1">
    <citation type="journal article" date="2022" name="bioRxiv">
        <title>Sequencing and chromosome-scale assembly of the giantPleurodeles waltlgenome.</title>
        <authorList>
            <person name="Brown T."/>
            <person name="Elewa A."/>
            <person name="Iarovenko S."/>
            <person name="Subramanian E."/>
            <person name="Araus A.J."/>
            <person name="Petzold A."/>
            <person name="Susuki M."/>
            <person name="Suzuki K.-i.T."/>
            <person name="Hayashi T."/>
            <person name="Toyoda A."/>
            <person name="Oliveira C."/>
            <person name="Osipova E."/>
            <person name="Leigh N.D."/>
            <person name="Simon A."/>
            <person name="Yun M.H."/>
        </authorList>
    </citation>
    <scope>NUCLEOTIDE SEQUENCE</scope>
    <source>
        <strain evidence="2">20211129_DDA</strain>
        <tissue evidence="2">Liver</tissue>
    </source>
</reference>
<evidence type="ECO:0000313" key="3">
    <source>
        <dbReference type="Proteomes" id="UP001066276"/>
    </source>
</evidence>
<feature type="region of interest" description="Disordered" evidence="1">
    <location>
        <begin position="72"/>
        <end position="167"/>
    </location>
</feature>
<sequence length="167" mass="17905">MGWCKDALKVSEKWGVSVGFRRNPVTASRQSAERTGPKQQPHVFLPRHVLSGRWAPGCPAVSAAGGLKCDVEGRGGLAEEWRGRRRTGRSRDRARGTDPAEERGQERAAGGKRRLRGAGEGSGGQERAREGERCVSELTFGATRKGQKSGTSANPSTLTPREGALQA</sequence>
<dbReference type="AlphaFoldDB" id="A0AAV7S3H4"/>
<feature type="compositionally biased region" description="Polar residues" evidence="1">
    <location>
        <begin position="148"/>
        <end position="159"/>
    </location>
</feature>
<name>A0AAV7S3H4_PLEWA</name>
<dbReference type="EMBL" id="JANPWB010000009">
    <property type="protein sequence ID" value="KAJ1157805.1"/>
    <property type="molecule type" value="Genomic_DNA"/>
</dbReference>
<proteinExistence type="predicted"/>
<comment type="caution">
    <text evidence="2">The sequence shown here is derived from an EMBL/GenBank/DDBJ whole genome shotgun (WGS) entry which is preliminary data.</text>
</comment>
<evidence type="ECO:0000256" key="1">
    <source>
        <dbReference type="SAM" id="MobiDB-lite"/>
    </source>
</evidence>
<feature type="compositionally biased region" description="Basic and acidic residues" evidence="1">
    <location>
        <begin position="72"/>
        <end position="82"/>
    </location>
</feature>
<protein>
    <submittedName>
        <fullName evidence="2">Uncharacterized protein</fullName>
    </submittedName>
</protein>
<dbReference type="Proteomes" id="UP001066276">
    <property type="component" value="Chromosome 5"/>
</dbReference>
<feature type="compositionally biased region" description="Basic and acidic residues" evidence="1">
    <location>
        <begin position="126"/>
        <end position="135"/>
    </location>
</feature>
<accession>A0AAV7S3H4</accession>